<dbReference type="Proteomes" id="UP000182444">
    <property type="component" value="Chromosome 1C"/>
</dbReference>
<dbReference type="Gene3D" id="3.30.1600.10">
    <property type="entry name" value="SIR2/SIRT2 'Small Domain"/>
    <property type="match status" value="1"/>
</dbReference>
<dbReference type="GO" id="GO:0017136">
    <property type="term" value="F:histone deacetylase activity, NAD-dependent"/>
    <property type="evidence" value="ECO:0007669"/>
    <property type="project" value="TreeGrafter"/>
</dbReference>
<feature type="binding site" evidence="4">
    <location>
        <position position="308"/>
    </location>
    <ligand>
        <name>Zn(2+)</name>
        <dbReference type="ChEBI" id="CHEBI:29105"/>
    </ligand>
</feature>
<dbReference type="VEuPathDB" id="FungiDB:YALI0_C23034g"/>
<evidence type="ECO:0000259" key="6">
    <source>
        <dbReference type="PROSITE" id="PS50305"/>
    </source>
</evidence>
<reference evidence="8 9" key="2">
    <citation type="submission" date="2018-07" db="EMBL/GenBank/DDBJ databases">
        <title>Draft Genome Assemblies for Five Robust Yarrowia lipolytica Strains Exhibiting High Lipid Production and Pentose Sugar Utilization and Sugar Alcohol Secretion from Undetoxified Lignocellulosic Biomass Hydrolysates.</title>
        <authorList>
            <consortium name="DOE Joint Genome Institute"/>
            <person name="Walker C."/>
            <person name="Ryu S."/>
            <person name="Na H."/>
            <person name="Zane M."/>
            <person name="LaButti K."/>
            <person name="Lipzen A."/>
            <person name="Haridas S."/>
            <person name="Barry K."/>
            <person name="Grigoriev I.V."/>
            <person name="Quarterman J."/>
            <person name="Slininger P."/>
            <person name="Dien B."/>
            <person name="Trinh C.T."/>
        </authorList>
    </citation>
    <scope>NUCLEOTIDE SEQUENCE [LARGE SCALE GENOMIC DNA]</scope>
    <source>
        <strain evidence="8 9">YB392</strain>
    </source>
</reference>
<feature type="compositionally biased region" description="Polar residues" evidence="5">
    <location>
        <begin position="536"/>
        <end position="555"/>
    </location>
</feature>
<dbReference type="GO" id="GO:0070403">
    <property type="term" value="F:NAD+ binding"/>
    <property type="evidence" value="ECO:0007669"/>
    <property type="project" value="InterPro"/>
</dbReference>
<evidence type="ECO:0000313" key="7">
    <source>
        <dbReference type="EMBL" id="AOW03287.1"/>
    </source>
</evidence>
<feature type="region of interest" description="Disordered" evidence="5">
    <location>
        <begin position="1"/>
        <end position="44"/>
    </location>
</feature>
<evidence type="ECO:0000256" key="5">
    <source>
        <dbReference type="SAM" id="MobiDB-lite"/>
    </source>
</evidence>
<evidence type="ECO:0000256" key="1">
    <source>
        <dbReference type="ARBA" id="ARBA00006924"/>
    </source>
</evidence>
<reference evidence="7" key="1">
    <citation type="journal article" date="2016" name="PLoS ONE">
        <title>Sequence Assembly of Yarrowia lipolytica Strain W29/CLIB89 Shows Transposable Element Diversity.</title>
        <authorList>
            <person name="Magnan C."/>
            <person name="Yu J."/>
            <person name="Chang I."/>
            <person name="Jahn E."/>
            <person name="Kanomata Y."/>
            <person name="Wu J."/>
            <person name="Zeller M."/>
            <person name="Oakes M."/>
            <person name="Baldi P."/>
            <person name="Sandmeyer S."/>
        </authorList>
    </citation>
    <scope>NUCLEOTIDE SEQUENCE [LARGE SCALE GENOMIC DNA]</scope>
    <source>
        <strain evidence="7">CLIB89</strain>
    </source>
</reference>
<feature type="region of interest" description="Disordered" evidence="5">
    <location>
        <begin position="470"/>
        <end position="566"/>
    </location>
</feature>
<feature type="binding site" evidence="4">
    <location>
        <position position="311"/>
    </location>
    <ligand>
        <name>Zn(2+)</name>
        <dbReference type="ChEBI" id="CHEBI:29105"/>
    </ligand>
</feature>
<keyword evidence="4" id="KW-0479">Metal-binding</keyword>
<dbReference type="InterPro" id="IPR026590">
    <property type="entry name" value="Ssirtuin_cat_dom"/>
</dbReference>
<dbReference type="EMBL" id="CP017555">
    <property type="protein sequence ID" value="AOW03287.1"/>
    <property type="molecule type" value="Genomic_DNA"/>
</dbReference>
<protein>
    <submittedName>
        <fullName evidence="8">DHS-like NAD/FAD-binding domain-containing protein</fullName>
    </submittedName>
</protein>
<evidence type="ECO:0000313" key="8">
    <source>
        <dbReference type="EMBL" id="RDW24766.1"/>
    </source>
</evidence>
<dbReference type="GO" id="GO:0046872">
    <property type="term" value="F:metal ion binding"/>
    <property type="evidence" value="ECO:0007669"/>
    <property type="project" value="UniProtKB-KW"/>
</dbReference>
<dbReference type="PANTHER" id="PTHR11085:SF15">
    <property type="entry name" value="NAD-DEPENDENT HISTONE DEACETYLASE HST4"/>
    <property type="match status" value="1"/>
</dbReference>
<dbReference type="GO" id="GO:0006282">
    <property type="term" value="P:regulation of DNA repair"/>
    <property type="evidence" value="ECO:0007669"/>
    <property type="project" value="TreeGrafter"/>
</dbReference>
<dbReference type="InterPro" id="IPR029035">
    <property type="entry name" value="DHS-like_NAD/FAD-binding_dom"/>
</dbReference>
<feature type="domain" description="Deacetylase sirtuin-type" evidence="6">
    <location>
        <begin position="157"/>
        <end position="460"/>
    </location>
</feature>
<dbReference type="PANTHER" id="PTHR11085">
    <property type="entry name" value="NAD-DEPENDENT PROTEIN DEACYLASE SIRTUIN-5, MITOCHONDRIAL-RELATED"/>
    <property type="match status" value="1"/>
</dbReference>
<evidence type="ECO:0000256" key="4">
    <source>
        <dbReference type="PROSITE-ProRule" id="PRU00236"/>
    </source>
</evidence>
<dbReference type="GO" id="GO:1990414">
    <property type="term" value="P:replication-born double-strand break repair via sister chromatid exchange"/>
    <property type="evidence" value="ECO:0007669"/>
    <property type="project" value="TreeGrafter"/>
</dbReference>
<dbReference type="OrthoDB" id="2919105at2759"/>
<dbReference type="InterPro" id="IPR003000">
    <property type="entry name" value="Sirtuin"/>
</dbReference>
<dbReference type="GO" id="GO:0031934">
    <property type="term" value="C:mating-type region heterochromatin"/>
    <property type="evidence" value="ECO:0007669"/>
    <property type="project" value="TreeGrafter"/>
</dbReference>
<dbReference type="eggNOG" id="KOG2684">
    <property type="taxonomic scope" value="Eukaryota"/>
</dbReference>
<feature type="active site" description="Proton acceptor" evidence="4">
    <location>
        <position position="300"/>
    </location>
</feature>
<dbReference type="Pfam" id="PF02146">
    <property type="entry name" value="SIR2"/>
    <property type="match status" value="1"/>
</dbReference>
<dbReference type="InterPro" id="IPR050134">
    <property type="entry name" value="NAD-dep_sirtuin_deacylases"/>
</dbReference>
<evidence type="ECO:0000256" key="3">
    <source>
        <dbReference type="ARBA" id="ARBA00023027"/>
    </source>
</evidence>
<dbReference type="GeneID" id="2909643"/>
<dbReference type="SUPFAM" id="SSF52467">
    <property type="entry name" value="DHS-like NAD/FAD-binding domain"/>
    <property type="match status" value="1"/>
</dbReference>
<dbReference type="GO" id="GO:0000122">
    <property type="term" value="P:negative regulation of transcription by RNA polymerase II"/>
    <property type="evidence" value="ECO:0007669"/>
    <property type="project" value="TreeGrafter"/>
</dbReference>
<gene>
    <name evidence="8" type="ORF">B0I71DRAFT_133762</name>
    <name evidence="7" type="ORF">YALI1_C31830g</name>
</gene>
<evidence type="ECO:0000313" key="9">
    <source>
        <dbReference type="Proteomes" id="UP000256601"/>
    </source>
</evidence>
<organism evidence="7">
    <name type="scientific">Yarrowia lipolytica</name>
    <name type="common">Candida lipolytica</name>
    <dbReference type="NCBI Taxonomy" id="4952"/>
    <lineage>
        <taxon>Eukaryota</taxon>
        <taxon>Fungi</taxon>
        <taxon>Dikarya</taxon>
        <taxon>Ascomycota</taxon>
        <taxon>Saccharomycotina</taxon>
        <taxon>Dipodascomycetes</taxon>
        <taxon>Dipodascales</taxon>
        <taxon>Dipodascales incertae sedis</taxon>
        <taxon>Yarrowia</taxon>
    </lineage>
</organism>
<feature type="binding site" evidence="4">
    <location>
        <position position="333"/>
    </location>
    <ligand>
        <name>Zn(2+)</name>
        <dbReference type="ChEBI" id="CHEBI:29105"/>
    </ligand>
</feature>
<dbReference type="VEuPathDB" id="FungiDB:YALI1_C31830g"/>
<keyword evidence="3" id="KW-0520">NAD</keyword>
<sequence length="721" mass="82723">MVTLRKTKNSSATGLTTPPPSFSQVDTKPEQPDTKHNSQHSLDAQLLALQETILNESDSSFSSVDSAVASMDDFSHAQTPETTFTSDDDVLRDLKMEEKESDSNNDSCEDSANYMPKAKPKSSRRKPLPERDDDAPEVMDITSIGNVDTYSYSALRNSDINRKDLELLHHVFHNSQRLVVITGAGISVHAGIPDFRSDKGLFVSLKDEYNLKTTGKALFDASVFREPATTMHFHSAINGLQKLCQDAKHTPFHHFLNSISEQNRLARLYSQNIDCLDTSLPHLSTSVPLQKPWPTTVQLHGSISKMNCMKCGWMSDLDPELFVGEDMPLCPACVEMEEAREVAGKRPQGVGKLRPRIVLYNEFNPDAESIGELSESDLHSRPDGLIVVGTTLKIPGVKRIVREMAAAVHAMNGGVVWLNRDDPPTLGKPFEGVFDLLVKGDCQLVPKLLQDFETEQEDLKIEAREEKKRKIQEERDAKRREREQEKENRQRAREEEKLQRQRAREQEKEEKRRAREEKMAQRRGVKTEMKIEMKTEASTTHIHNPAHSPQRSTQNPEKHPQNPPRFTVNPFPDNHPLHQQQQETLMQYQQMRGHQQQLQQQRQQQFMYHGSHDMHLHQQGQHNHHIQHQQHHQQYQYHHHMTPQTCNDAPPANWGPAPEYWPGGPHMVQFHHMQHQAFVQQHVVTQNQSFAAAHHQQTLSFPVTKREFPHHENFEQSKKQC</sequence>
<feature type="compositionally biased region" description="Polar residues" evidence="5">
    <location>
        <begin position="9"/>
        <end position="26"/>
    </location>
</feature>
<dbReference type="EMBL" id="KZ859022">
    <property type="protein sequence ID" value="RDW24766.1"/>
    <property type="molecule type" value="Genomic_DNA"/>
</dbReference>
<dbReference type="PROSITE" id="PS50305">
    <property type="entry name" value="SIRTUIN"/>
    <property type="match status" value="1"/>
</dbReference>
<feature type="compositionally biased region" description="Low complexity" evidence="5">
    <location>
        <begin position="104"/>
        <end position="117"/>
    </location>
</feature>
<dbReference type="Proteomes" id="UP000256601">
    <property type="component" value="Unassembled WGS sequence"/>
</dbReference>
<dbReference type="GO" id="GO:0031508">
    <property type="term" value="P:pericentric heterochromatin formation"/>
    <property type="evidence" value="ECO:0007669"/>
    <property type="project" value="TreeGrafter"/>
</dbReference>
<dbReference type="AlphaFoldDB" id="A0A1D8NCE2"/>
<name>A0A1D8NCE2_YARLL</name>
<dbReference type="KEGG" id="yli:2909643"/>
<accession>A0A1D8NCE2</accession>
<dbReference type="RefSeq" id="XP_502162.1">
    <property type="nucleotide sequence ID" value="XM_502162.1"/>
</dbReference>
<feature type="region of interest" description="Disordered" evidence="5">
    <location>
        <begin position="98"/>
        <end position="140"/>
    </location>
</feature>
<dbReference type="InterPro" id="IPR026591">
    <property type="entry name" value="Sirtuin_cat_small_dom_sf"/>
</dbReference>
<feature type="compositionally biased region" description="Basic and acidic residues" evidence="5">
    <location>
        <begin position="27"/>
        <end position="36"/>
    </location>
</feature>
<proteinExistence type="inferred from homology"/>
<keyword evidence="4" id="KW-0862">Zinc</keyword>
<evidence type="ECO:0000256" key="2">
    <source>
        <dbReference type="ARBA" id="ARBA00022679"/>
    </source>
</evidence>
<dbReference type="GO" id="GO:0005634">
    <property type="term" value="C:nucleus"/>
    <property type="evidence" value="ECO:0007669"/>
    <property type="project" value="TreeGrafter"/>
</dbReference>
<feature type="binding site" evidence="4">
    <location>
        <position position="330"/>
    </location>
    <ligand>
        <name>Zn(2+)</name>
        <dbReference type="ChEBI" id="CHEBI:29105"/>
    </ligand>
</feature>
<feature type="compositionally biased region" description="Basic and acidic residues" evidence="5">
    <location>
        <begin position="470"/>
        <end position="535"/>
    </location>
</feature>
<dbReference type="Gene3D" id="3.40.50.1220">
    <property type="entry name" value="TPP-binding domain"/>
    <property type="match status" value="1"/>
</dbReference>
<keyword evidence="2" id="KW-0808">Transferase</keyword>
<comment type="similarity">
    <text evidence="1">Belongs to the sirtuin family. Class I subfamily.</text>
</comment>